<feature type="region of interest" description="Disordered" evidence="1">
    <location>
        <begin position="691"/>
        <end position="720"/>
    </location>
</feature>
<protein>
    <submittedName>
        <fullName evidence="2">(Atlantic silverside) hypothetical protein</fullName>
    </submittedName>
</protein>
<accession>A0A8S4B6P9</accession>
<evidence type="ECO:0000256" key="1">
    <source>
        <dbReference type="SAM" id="MobiDB-lite"/>
    </source>
</evidence>
<feature type="region of interest" description="Disordered" evidence="1">
    <location>
        <begin position="373"/>
        <end position="402"/>
    </location>
</feature>
<feature type="compositionally biased region" description="Basic and acidic residues" evidence="1">
    <location>
        <begin position="388"/>
        <end position="397"/>
    </location>
</feature>
<sequence length="886" mass="99426">MAPVRRTSRKNGIRLVSSEALTGLREMKREKERRAPLARDVRLLLLHLEAVQRQAEQQLRESLSAQSQSQSQSLSAQSLSAQSQSLSAQSLSAQRYAALARVALARVILFNRRRSKEVASIPVEAFASRKQPQADALEDLDPSVSGLERTLCGFFPRVEVRGSSGRMLPVLLRPCLESSLELLVGSRAACGVSRGNPFVFGRPGAPSAYSGSACVQMFVSQCGAERPAGLTAVSIRRHYAAAAQLLQLDEGEAARIFGPDHQIHVLRQDAMCDDAHAQSLVRLKLGEGQHGSYGEEAQTSDSLRKRDSHHRAKLKWEEEEVRAVERHLMRLIREGRVPQKSDCVRCLEAEPRALRTRSWRGIKDYVRNRITTLQRQEGSLRKPSNGSKRQEEPRQRTGDLQLGAQSQSLSAQRYAALARVALARVILFNRRRSKEVASIPVEAFASRKRPQADALEDLDPSVSGLERTLCGFFPRVEVRGSSGRMLPVLLRPCLESSLELLVGSRAACGVSRGNPFVFGRPGAPTAYSGSACVQMFVSQCGAERPAGLTAVSIRRHYAAAAQLLQLDEGEAARIFGPDHQIHVLRQDAMCDDAHAQSLVRLKLGEGQHGSYGETAQTSDSLRKRDSHHRAKLKWEEEEVRAVESHLMRLIREGRVPQKSDCVRCLEAEPRALRARSWRGIKDYVRNRITTLQRQEGSLRKPSNGSKRQEEPQQRTESSKVKLKWEEEEVRAVERHLMSYIEEQEVPPKSDCVRCLEAEPRALRTRSWRGIKDYVRNRITTLQRCKSYFSGFLTDSTKAKLKWDPEEVRAVEGHLAGFIQEGRVPQKSDCVRCLEAEPRALRTRSWRGIKDYVRNRITTLQRQRGSASKSLSSPEEPPQSARTYQQL</sequence>
<feature type="compositionally biased region" description="Basic and acidic residues" evidence="1">
    <location>
        <begin position="706"/>
        <end position="720"/>
    </location>
</feature>
<evidence type="ECO:0000313" key="3">
    <source>
        <dbReference type="Proteomes" id="UP000677803"/>
    </source>
</evidence>
<dbReference type="AlphaFoldDB" id="A0A8S4B6P9"/>
<dbReference type="PANTHER" id="PTHR33480:SF5">
    <property type="entry name" value="SI:DKEY-51D8.9"/>
    <property type="match status" value="1"/>
</dbReference>
<dbReference type="EMBL" id="CAJRST010011112">
    <property type="protein sequence ID" value="CAG5925515.1"/>
    <property type="molecule type" value="Genomic_DNA"/>
</dbReference>
<dbReference type="PANTHER" id="PTHR33480">
    <property type="entry name" value="SET DOMAIN-CONTAINING PROTEIN-RELATED"/>
    <property type="match status" value="1"/>
</dbReference>
<name>A0A8S4B6P9_9TELE</name>
<gene>
    <name evidence="2" type="ORF">MMEN_LOCUS10973</name>
</gene>
<dbReference type="Proteomes" id="UP000677803">
    <property type="component" value="Unassembled WGS sequence"/>
</dbReference>
<feature type="region of interest" description="Disordered" evidence="1">
    <location>
        <begin position="859"/>
        <end position="886"/>
    </location>
</feature>
<feature type="compositionally biased region" description="Polar residues" evidence="1">
    <location>
        <begin position="859"/>
        <end position="872"/>
    </location>
</feature>
<dbReference type="OrthoDB" id="5376140at2759"/>
<keyword evidence="3" id="KW-1185">Reference proteome</keyword>
<comment type="caution">
    <text evidence="2">The sequence shown here is derived from an EMBL/GenBank/DDBJ whole genome shotgun (WGS) entry which is preliminary data.</text>
</comment>
<organism evidence="2 3">
    <name type="scientific">Menidia menidia</name>
    <name type="common">Atlantic silverside</name>
    <dbReference type="NCBI Taxonomy" id="238744"/>
    <lineage>
        <taxon>Eukaryota</taxon>
        <taxon>Metazoa</taxon>
        <taxon>Chordata</taxon>
        <taxon>Craniata</taxon>
        <taxon>Vertebrata</taxon>
        <taxon>Euteleostomi</taxon>
        <taxon>Actinopterygii</taxon>
        <taxon>Neopterygii</taxon>
        <taxon>Teleostei</taxon>
        <taxon>Neoteleostei</taxon>
        <taxon>Acanthomorphata</taxon>
        <taxon>Ovalentaria</taxon>
        <taxon>Atherinomorphae</taxon>
        <taxon>Atheriniformes</taxon>
        <taxon>Atherinopsidae</taxon>
        <taxon>Menidiinae</taxon>
        <taxon>Menidia</taxon>
    </lineage>
</organism>
<reference evidence="2" key="1">
    <citation type="submission" date="2021-05" db="EMBL/GenBank/DDBJ databases">
        <authorList>
            <person name="Tigano A."/>
        </authorList>
    </citation>
    <scope>NUCLEOTIDE SEQUENCE</scope>
</reference>
<evidence type="ECO:0000313" key="2">
    <source>
        <dbReference type="EMBL" id="CAG5925515.1"/>
    </source>
</evidence>
<feature type="compositionally biased region" description="Polar residues" evidence="1">
    <location>
        <begin position="373"/>
        <end position="387"/>
    </location>
</feature>
<proteinExistence type="predicted"/>
<feature type="compositionally biased region" description="Polar residues" evidence="1">
    <location>
        <begin position="691"/>
        <end position="705"/>
    </location>
</feature>